<dbReference type="InterPro" id="IPR015720">
    <property type="entry name" value="Emp24-like"/>
</dbReference>
<dbReference type="GeneID" id="68107229"/>
<dbReference type="EMBL" id="VFQX01000001">
    <property type="protein sequence ID" value="KAF0984972.1"/>
    <property type="molecule type" value="Genomic_DNA"/>
</dbReference>
<evidence type="ECO:0000256" key="4">
    <source>
        <dbReference type="ARBA" id="ARBA00022729"/>
    </source>
</evidence>
<dbReference type="Pfam" id="PF01105">
    <property type="entry name" value="EMP24_GP25L"/>
    <property type="match status" value="1"/>
</dbReference>
<dbReference type="InterPro" id="IPR009038">
    <property type="entry name" value="GOLD_dom"/>
</dbReference>
<dbReference type="PANTHER" id="PTHR22811">
    <property type="entry name" value="TRANSMEMBRANE EMP24 DOMAIN-CONTAINING PROTEIN"/>
    <property type="match status" value="1"/>
</dbReference>
<dbReference type="VEuPathDB" id="AmoebaDB:NF0105000"/>
<keyword evidence="4" id="KW-0732">Signal</keyword>
<evidence type="ECO:0000256" key="6">
    <source>
        <dbReference type="ARBA" id="ARBA00023136"/>
    </source>
</evidence>
<evidence type="ECO:0000256" key="1">
    <source>
        <dbReference type="ARBA" id="ARBA00004479"/>
    </source>
</evidence>
<accession>A0A6A5CD13</accession>
<reference evidence="9 10" key="1">
    <citation type="journal article" date="2019" name="Sci. Rep.">
        <title>Nanopore sequencing improves the draft genome of the human pathogenic amoeba Naegleria fowleri.</title>
        <authorList>
            <person name="Liechti N."/>
            <person name="Schurch N."/>
            <person name="Bruggmann R."/>
            <person name="Wittwer M."/>
        </authorList>
    </citation>
    <scope>NUCLEOTIDE SEQUENCE [LARGE SCALE GENOMIC DNA]</scope>
    <source>
        <strain evidence="9 10">ATCC 30894</strain>
    </source>
</reference>
<feature type="transmembrane region" description="Helical" evidence="7">
    <location>
        <begin position="187"/>
        <end position="206"/>
    </location>
</feature>
<evidence type="ECO:0000256" key="3">
    <source>
        <dbReference type="ARBA" id="ARBA00022692"/>
    </source>
</evidence>
<dbReference type="Proteomes" id="UP000444721">
    <property type="component" value="Unassembled WGS sequence"/>
</dbReference>
<name>A0A6A5CD13_NAEFO</name>
<evidence type="ECO:0000259" key="8">
    <source>
        <dbReference type="SMART" id="SM01190"/>
    </source>
</evidence>
<dbReference type="OMA" id="DPYGHEL"/>
<evidence type="ECO:0000313" key="9">
    <source>
        <dbReference type="EMBL" id="KAF0984972.1"/>
    </source>
</evidence>
<feature type="domain" description="GOLD" evidence="8">
    <location>
        <begin position="32"/>
        <end position="213"/>
    </location>
</feature>
<dbReference type="VEuPathDB" id="AmoebaDB:NfTy_026560"/>
<comment type="caution">
    <text evidence="9">The sequence shown here is derived from an EMBL/GenBank/DDBJ whole genome shotgun (WGS) entry which is preliminary data.</text>
</comment>
<keyword evidence="6 7" id="KW-0472">Membrane</keyword>
<evidence type="ECO:0000313" key="10">
    <source>
        <dbReference type="Proteomes" id="UP000444721"/>
    </source>
</evidence>
<organism evidence="9 10">
    <name type="scientific">Naegleria fowleri</name>
    <name type="common">Brain eating amoeba</name>
    <dbReference type="NCBI Taxonomy" id="5763"/>
    <lineage>
        <taxon>Eukaryota</taxon>
        <taxon>Discoba</taxon>
        <taxon>Heterolobosea</taxon>
        <taxon>Tetramitia</taxon>
        <taxon>Eutetramitia</taxon>
        <taxon>Vahlkampfiidae</taxon>
        <taxon>Naegleria</taxon>
    </lineage>
</organism>
<comment type="similarity">
    <text evidence="2">Belongs to the EMP24/GP25L family.</text>
</comment>
<dbReference type="GO" id="GO:0016020">
    <property type="term" value="C:membrane"/>
    <property type="evidence" value="ECO:0007669"/>
    <property type="project" value="UniProtKB-SubCell"/>
</dbReference>
<dbReference type="AlphaFoldDB" id="A0A6A5CD13"/>
<gene>
    <name evidence="9" type="ORF">FDP41_000011</name>
</gene>
<protein>
    <recommendedName>
        <fullName evidence="8">GOLD domain-containing protein</fullName>
    </recommendedName>
</protein>
<dbReference type="VEuPathDB" id="AmoebaDB:FDP41_000011"/>
<dbReference type="OrthoDB" id="3427at2759"/>
<proteinExistence type="inferred from homology"/>
<evidence type="ECO:0000256" key="7">
    <source>
        <dbReference type="SAM" id="Phobius"/>
    </source>
</evidence>
<dbReference type="SMART" id="SM01190">
    <property type="entry name" value="EMP24_GP25L"/>
    <property type="match status" value="1"/>
</dbReference>
<keyword evidence="10" id="KW-1185">Reference proteome</keyword>
<sequence length="218" mass="25514">MTSSTNNNIVRDVLMMAVVFLVMMSLIGSSNATIIHLPRDTRFCLHEHLSENTPFKVSVTPGFTITDSIHFTVTDPFGQTLKDERLDSLRQNTYHLKARSDVTGDYELCFTYNSRFVEFTFADVKVEVDVHHHTLGEHESVEKIERLSNLLQDIKQQIQLVSDEQTYFRVRETRFRDTTDSTYERTFWLGFLKFILLVTVTVWQLYNLRGFFKTKKLI</sequence>
<evidence type="ECO:0000256" key="2">
    <source>
        <dbReference type="ARBA" id="ARBA00007104"/>
    </source>
</evidence>
<keyword evidence="3 7" id="KW-0812">Transmembrane</keyword>
<comment type="subcellular location">
    <subcellularLocation>
        <location evidence="1">Membrane</location>
        <topology evidence="1">Single-pass type I membrane protein</topology>
    </subcellularLocation>
</comment>
<keyword evidence="5 7" id="KW-1133">Transmembrane helix</keyword>
<dbReference type="RefSeq" id="XP_044569685.1">
    <property type="nucleotide sequence ID" value="XM_044701359.1"/>
</dbReference>
<evidence type="ECO:0000256" key="5">
    <source>
        <dbReference type="ARBA" id="ARBA00022989"/>
    </source>
</evidence>